<dbReference type="AlphaFoldDB" id="A0A433QEM5"/>
<comment type="caution">
    <text evidence="2">The sequence shown here is derived from an EMBL/GenBank/DDBJ whole genome shotgun (WGS) entry which is preliminary data.</text>
</comment>
<evidence type="ECO:0000256" key="1">
    <source>
        <dbReference type="SAM" id="MobiDB-lite"/>
    </source>
</evidence>
<evidence type="ECO:0000313" key="3">
    <source>
        <dbReference type="Proteomes" id="UP000274822"/>
    </source>
</evidence>
<feature type="compositionally biased region" description="Basic and acidic residues" evidence="1">
    <location>
        <begin position="103"/>
        <end position="118"/>
    </location>
</feature>
<accession>A0A433QEM5</accession>
<keyword evidence="3" id="KW-1185">Reference proteome</keyword>
<gene>
    <name evidence="2" type="ORF">BC938DRAFT_482106</name>
</gene>
<feature type="region of interest" description="Disordered" evidence="1">
    <location>
        <begin position="92"/>
        <end position="170"/>
    </location>
</feature>
<organism evidence="2 3">
    <name type="scientific">Jimgerdemannia flammicorona</name>
    <dbReference type="NCBI Taxonomy" id="994334"/>
    <lineage>
        <taxon>Eukaryota</taxon>
        <taxon>Fungi</taxon>
        <taxon>Fungi incertae sedis</taxon>
        <taxon>Mucoromycota</taxon>
        <taxon>Mucoromycotina</taxon>
        <taxon>Endogonomycetes</taxon>
        <taxon>Endogonales</taxon>
        <taxon>Endogonaceae</taxon>
        <taxon>Jimgerdemannia</taxon>
    </lineage>
</organism>
<sequence length="839" mass="94018">MYKFDFAEQHRKVYSTCPCDQCGISGVICDHSLPQCGSCTVFARNCAYPPDSKETSKPTKTPVAQPMTSKSFFSGMSAKMCQSGMSTTCFRNRPPVAKTTPLADEHETSPAPRPEHQFAKQPRHSKPTDTDALRVQPYVNVFRRDKRESDDDSQDPVDAPPTPPDNKKLLTTVEGIPKEKNIGHKAEAPEHHPQPWRVVTPIEYKAMQTNDASWQVTTSNDFTLWIPEGSTDSTPMIIQKTKLRGRPPRIKRPRPAEPYENNVVEITPLAPVIKVEPPQPVSPPATPRQPSPEQPHVGVVPRFQTHLYTESGDSIVVDIANVDDTGSLLTFLHSSLDSGDLQVEPNVGESEDASNSQDGLRIVDGKSLAQHMYSFKGNIYESYIGEQPQSVLSTLGMSTSLTLEYTLLNISNVVIHHYLRCGNITNPILPRQLGMSCFMKLLNPLDHPLVMALTAAWLGHTFCSHEEFSEYTTADKSQPLVDYFTQRALSLFEETFDNLSYTSLCCIGALMFIQPAKHRTYHMLAGRILHVMNIYPSDPATAASEVVVASPYKESVIELRTRMWWYWYLKDECCKVLPSVNSHIFEHLVLPTPIPLETEDDVAGVRFFRAMCSLCHIEREISRTMSIFTDGDSMPEEQITRLEAMLMRWHDELSPEFQRDISLPFNSIWSFYLAIETNIYYHRSLITIHKYAIRNLQAIPVDDDARFLSKRSASSSPTLTSYSFISTSSPPPQSHRSLGQCVRSASAIISYLQTAQTHGYCRPNIQNYVLSCDSLLEVVAASGVPGDHEHVQIARRSLSKALYLLQTSRAHAFGIPAFVSYASRLGESMSQQGVVQPDI</sequence>
<dbReference type="EMBL" id="RBNJ01006885">
    <property type="protein sequence ID" value="RUS28253.1"/>
    <property type="molecule type" value="Genomic_DNA"/>
</dbReference>
<evidence type="ECO:0000313" key="2">
    <source>
        <dbReference type="EMBL" id="RUS28253.1"/>
    </source>
</evidence>
<protein>
    <recommendedName>
        <fullName evidence="4">Transcription factor domain-containing protein</fullName>
    </recommendedName>
</protein>
<proteinExistence type="predicted"/>
<name>A0A433QEM5_9FUNG</name>
<feature type="region of interest" description="Disordered" evidence="1">
    <location>
        <begin position="276"/>
        <end position="295"/>
    </location>
</feature>
<feature type="compositionally biased region" description="Pro residues" evidence="1">
    <location>
        <begin position="277"/>
        <end position="293"/>
    </location>
</feature>
<evidence type="ECO:0008006" key="4">
    <source>
        <dbReference type="Google" id="ProtNLM"/>
    </source>
</evidence>
<reference evidence="2 3" key="1">
    <citation type="journal article" date="2018" name="New Phytol.">
        <title>Phylogenomics of Endogonaceae and evolution of mycorrhizas within Mucoromycota.</title>
        <authorList>
            <person name="Chang Y."/>
            <person name="Desiro A."/>
            <person name="Na H."/>
            <person name="Sandor L."/>
            <person name="Lipzen A."/>
            <person name="Clum A."/>
            <person name="Barry K."/>
            <person name="Grigoriev I.V."/>
            <person name="Martin F.M."/>
            <person name="Stajich J.E."/>
            <person name="Smith M.E."/>
            <person name="Bonito G."/>
            <person name="Spatafora J.W."/>
        </authorList>
    </citation>
    <scope>NUCLEOTIDE SEQUENCE [LARGE SCALE GENOMIC DNA]</scope>
    <source>
        <strain evidence="2 3">AD002</strain>
    </source>
</reference>
<dbReference type="Proteomes" id="UP000274822">
    <property type="component" value="Unassembled WGS sequence"/>
</dbReference>
<dbReference type="CDD" id="cd12148">
    <property type="entry name" value="fungal_TF_MHR"/>
    <property type="match status" value="1"/>
</dbReference>